<feature type="chain" id="PRO_5002735302" evidence="1">
    <location>
        <begin position="22"/>
        <end position="440"/>
    </location>
</feature>
<name>A9EBH0_9FLAO</name>
<dbReference type="EMBL" id="ABIB01000017">
    <property type="protein sequence ID" value="EDP94470.1"/>
    <property type="molecule type" value="Genomic_DNA"/>
</dbReference>
<sequence>MKNTILIVLCFFAILSCVNLKAITENSVFSVNAIQADKRYYNKAVLEYNLVNQVIKKFRLNEYDDSIMNISARDSKKIENRIYDCKYKIPRNLEDLTSGFQYRYYLFNSDNIAALQAFGIADIKSQRKAQYLVIDYIQYSDFKCSNLPTIRYAVGLRSELKFIKTKDSIGINGKGSLAKLAAQVELGRAEVNFSLKTIGLTGVLARQNIPQGVSFDVSTYKDFQNSIEFLKTRLENEQKDSSLIVKPEIIPVLDEYRPNTKTSLDIFANDIIEISLAKDKLKKISENKLSIESRKRIDSLYDLEIDRAFESRKNLDKLHAYVYSSKTYIDALITASPNFYDLKKKDSANSKPNLILGKNEGLFNSFLGYPSLNKLNSNKLDELERIYYNSNISLYEFNKFLNIINRNEISDSQLNRILEVLKKNPTIDGLIKAADEVEEE</sequence>
<feature type="signal peptide" evidence="1">
    <location>
        <begin position="1"/>
        <end position="21"/>
    </location>
</feature>
<gene>
    <name evidence="2" type="ORF">KAOT1_06022</name>
</gene>
<accession>A9EBH0</accession>
<keyword evidence="1" id="KW-0732">Signal</keyword>
<dbReference type="Proteomes" id="UP000002945">
    <property type="component" value="Unassembled WGS sequence"/>
</dbReference>
<proteinExistence type="predicted"/>
<evidence type="ECO:0000256" key="1">
    <source>
        <dbReference type="SAM" id="SignalP"/>
    </source>
</evidence>
<organism evidence="2 3">
    <name type="scientific">Kordia algicida OT-1</name>
    <dbReference type="NCBI Taxonomy" id="391587"/>
    <lineage>
        <taxon>Bacteria</taxon>
        <taxon>Pseudomonadati</taxon>
        <taxon>Bacteroidota</taxon>
        <taxon>Flavobacteriia</taxon>
        <taxon>Flavobacteriales</taxon>
        <taxon>Flavobacteriaceae</taxon>
        <taxon>Kordia</taxon>
    </lineage>
</organism>
<evidence type="ECO:0000313" key="2">
    <source>
        <dbReference type="EMBL" id="EDP94470.1"/>
    </source>
</evidence>
<dbReference type="RefSeq" id="WP_007093773.1">
    <property type="nucleotide sequence ID" value="NZ_CP142125.1"/>
</dbReference>
<comment type="caution">
    <text evidence="2">The sequence shown here is derived from an EMBL/GenBank/DDBJ whole genome shotgun (WGS) entry which is preliminary data.</text>
</comment>
<keyword evidence="3" id="KW-1185">Reference proteome</keyword>
<dbReference type="eggNOG" id="ENOG502ZGTX">
    <property type="taxonomic scope" value="Bacteria"/>
</dbReference>
<dbReference type="OrthoDB" id="1437645at2"/>
<dbReference type="HOGENOM" id="CLU_622248_0_0_10"/>
<protein>
    <submittedName>
        <fullName evidence="2">Uncharacterized protein</fullName>
    </submittedName>
</protein>
<dbReference type="PROSITE" id="PS51257">
    <property type="entry name" value="PROKAR_LIPOPROTEIN"/>
    <property type="match status" value="1"/>
</dbReference>
<reference evidence="2 3" key="1">
    <citation type="journal article" date="2011" name="J. Bacteriol.">
        <title>Genome sequence of the algicidal bacterium Kordia algicida OT-1.</title>
        <authorList>
            <person name="Lee H.S."/>
            <person name="Kang S.G."/>
            <person name="Kwon K.K."/>
            <person name="Lee J.H."/>
            <person name="Kim S.J."/>
        </authorList>
    </citation>
    <scope>NUCLEOTIDE SEQUENCE [LARGE SCALE GENOMIC DNA]</scope>
    <source>
        <strain evidence="2 3">OT-1</strain>
    </source>
</reference>
<evidence type="ECO:0000313" key="3">
    <source>
        <dbReference type="Proteomes" id="UP000002945"/>
    </source>
</evidence>
<dbReference type="AlphaFoldDB" id="A9EBH0"/>